<feature type="transmembrane region" description="Helical" evidence="7">
    <location>
        <begin position="497"/>
        <end position="518"/>
    </location>
</feature>
<comment type="caution">
    <text evidence="8">The sequence shown here is derived from an EMBL/GenBank/DDBJ whole genome shotgun (WGS) entry which is preliminary data.</text>
</comment>
<evidence type="ECO:0000256" key="7">
    <source>
        <dbReference type="SAM" id="Phobius"/>
    </source>
</evidence>
<dbReference type="AlphaFoldDB" id="A0A9P8CZJ3"/>
<accession>A0A9P8CZJ3</accession>
<keyword evidence="5 7" id="KW-0472">Membrane</keyword>
<feature type="transmembrane region" description="Helical" evidence="7">
    <location>
        <begin position="219"/>
        <end position="238"/>
    </location>
</feature>
<feature type="region of interest" description="Disordered" evidence="6">
    <location>
        <begin position="20"/>
        <end position="41"/>
    </location>
</feature>
<dbReference type="InterPro" id="IPR002293">
    <property type="entry name" value="AA/rel_permease1"/>
</dbReference>
<dbReference type="GO" id="GO:0022857">
    <property type="term" value="F:transmembrane transporter activity"/>
    <property type="evidence" value="ECO:0007669"/>
    <property type="project" value="InterPro"/>
</dbReference>
<evidence type="ECO:0000256" key="1">
    <source>
        <dbReference type="ARBA" id="ARBA00004141"/>
    </source>
</evidence>
<keyword evidence="4 7" id="KW-1133">Transmembrane helix</keyword>
<comment type="subcellular location">
    <subcellularLocation>
        <location evidence="1">Membrane</location>
        <topology evidence="1">Multi-pass membrane protein</topology>
    </subcellularLocation>
</comment>
<gene>
    <name evidence="8" type="ORF">KVV02_001141</name>
</gene>
<feature type="transmembrane region" description="Helical" evidence="7">
    <location>
        <begin position="428"/>
        <end position="446"/>
    </location>
</feature>
<feature type="region of interest" description="Disordered" evidence="6">
    <location>
        <begin position="569"/>
        <end position="589"/>
    </location>
</feature>
<evidence type="ECO:0008006" key="10">
    <source>
        <dbReference type="Google" id="ProtNLM"/>
    </source>
</evidence>
<dbReference type="PANTHER" id="PTHR45649">
    <property type="entry name" value="AMINO-ACID PERMEASE BAT1"/>
    <property type="match status" value="1"/>
</dbReference>
<dbReference type="Gene3D" id="1.20.1740.10">
    <property type="entry name" value="Amino acid/polyamine transporter I"/>
    <property type="match status" value="1"/>
</dbReference>
<feature type="transmembrane region" description="Helical" evidence="7">
    <location>
        <begin position="100"/>
        <end position="121"/>
    </location>
</feature>
<evidence type="ECO:0000256" key="6">
    <source>
        <dbReference type="SAM" id="MobiDB-lite"/>
    </source>
</evidence>
<evidence type="ECO:0000256" key="4">
    <source>
        <dbReference type="ARBA" id="ARBA00022989"/>
    </source>
</evidence>
<feature type="transmembrane region" description="Helical" evidence="7">
    <location>
        <begin position="176"/>
        <end position="204"/>
    </location>
</feature>
<reference evidence="8" key="1">
    <citation type="submission" date="2021-07" db="EMBL/GenBank/DDBJ databases">
        <title>Draft genome of Mortierella alpina, strain LL118, isolated from an aspen leaf litter sample.</title>
        <authorList>
            <person name="Yang S."/>
            <person name="Vinatzer B.A."/>
        </authorList>
    </citation>
    <scope>NUCLEOTIDE SEQUENCE</scope>
    <source>
        <strain evidence="8">LL118</strain>
    </source>
</reference>
<keyword evidence="2" id="KW-0813">Transport</keyword>
<feature type="transmembrane region" description="Helical" evidence="7">
    <location>
        <begin position="326"/>
        <end position="348"/>
    </location>
</feature>
<dbReference type="PANTHER" id="PTHR45649:SF26">
    <property type="entry name" value="OS04G0435100 PROTEIN"/>
    <property type="match status" value="1"/>
</dbReference>
<feature type="transmembrane region" description="Helical" evidence="7">
    <location>
        <begin position="452"/>
        <end position="477"/>
    </location>
</feature>
<evidence type="ECO:0000313" key="8">
    <source>
        <dbReference type="EMBL" id="KAG9325657.1"/>
    </source>
</evidence>
<feature type="transmembrane region" description="Helical" evidence="7">
    <location>
        <begin position="368"/>
        <end position="391"/>
    </location>
</feature>
<feature type="transmembrane region" description="Helical" evidence="7">
    <location>
        <begin position="284"/>
        <end position="305"/>
    </location>
</feature>
<dbReference type="Proteomes" id="UP000717515">
    <property type="component" value="Unassembled WGS sequence"/>
</dbReference>
<evidence type="ECO:0000256" key="3">
    <source>
        <dbReference type="ARBA" id="ARBA00022692"/>
    </source>
</evidence>
<keyword evidence="3 7" id="KW-0812">Transmembrane</keyword>
<feature type="transmembrane region" description="Helical" evidence="7">
    <location>
        <begin position="524"/>
        <end position="545"/>
    </location>
</feature>
<name>A0A9P8CZJ3_MORAP</name>
<feature type="compositionally biased region" description="Polar residues" evidence="6">
    <location>
        <begin position="569"/>
        <end position="578"/>
    </location>
</feature>
<proteinExistence type="predicted"/>
<evidence type="ECO:0000256" key="2">
    <source>
        <dbReference type="ARBA" id="ARBA00022448"/>
    </source>
</evidence>
<feature type="transmembrane region" description="Helical" evidence="7">
    <location>
        <begin position="127"/>
        <end position="148"/>
    </location>
</feature>
<evidence type="ECO:0000313" key="9">
    <source>
        <dbReference type="Proteomes" id="UP000717515"/>
    </source>
</evidence>
<organism evidence="8 9">
    <name type="scientific">Mortierella alpina</name>
    <name type="common">Oleaginous fungus</name>
    <name type="synonym">Mortierella renispora</name>
    <dbReference type="NCBI Taxonomy" id="64518"/>
    <lineage>
        <taxon>Eukaryota</taxon>
        <taxon>Fungi</taxon>
        <taxon>Fungi incertae sedis</taxon>
        <taxon>Mucoromycota</taxon>
        <taxon>Mortierellomycotina</taxon>
        <taxon>Mortierellomycetes</taxon>
        <taxon>Mortierellales</taxon>
        <taxon>Mortierellaceae</taxon>
        <taxon>Mortierella</taxon>
    </lineage>
</organism>
<feature type="transmembrane region" description="Helical" evidence="7">
    <location>
        <begin position="245"/>
        <end position="264"/>
    </location>
</feature>
<sequence length="607" mass="65326">MQPFPSATSCDLSILGSPQEADTAGIQHPPPAHPTASSYNPHSFPKPVDLPSVGFHSYNEAVSFVKLYSPLTTMSEFQLAPKDHSHLAAFKRALAPLETLATTVTVTSVMTGIVPLTQAAISSGGPVMMVFGFAFAGLMALSIALSLADIASGFPSVKGGLAEYSRRLAPDHLRRLAPWLVGWLHFFAFATGATSCAFSFALFATSAIEIAGGFVPQRWVTVLLHVFVSILFGAVNALQLNLDMYSIAWHVSGPIAIVMTIAASNKSPPSPGWVFSHFENETGWTSSFYVVLLGLMQGAFTMTGYDAPIHTMHSIENAAVKIPKGILCGFLVSFTIGEMIIISLLFGINDIKAVLNPVISGLAPVEIFVHLIGRAGTACVLVIFICTFFFCGQGIVKACSEIGHELAVSGAFPKAAYMSQLGSKGQPARVGWVCAALSSTIGIMYLGDSTILQALTSAVAIELNLVYSIPIALRFFFPNPTRFQPGPFTLGRLQRPINMIAITWAVLGAFIFSLPGWYPITAGNMNYACVLLLITLSSILGYWYFSARHWYNLGPRDKAADCGFGSMSSDQGVASDATTQEDKSIEEKDLDEIENWLDHLERDLREL</sequence>
<protein>
    <recommendedName>
        <fullName evidence="10">Amino acid transporter</fullName>
    </recommendedName>
</protein>
<dbReference type="EMBL" id="JAIFTL010000035">
    <property type="protein sequence ID" value="KAG9325657.1"/>
    <property type="molecule type" value="Genomic_DNA"/>
</dbReference>
<dbReference type="GO" id="GO:0016020">
    <property type="term" value="C:membrane"/>
    <property type="evidence" value="ECO:0007669"/>
    <property type="project" value="UniProtKB-SubCell"/>
</dbReference>
<dbReference type="Pfam" id="PF13520">
    <property type="entry name" value="AA_permease_2"/>
    <property type="match status" value="1"/>
</dbReference>
<evidence type="ECO:0000256" key="5">
    <source>
        <dbReference type="ARBA" id="ARBA00023136"/>
    </source>
</evidence>